<dbReference type="EMBL" id="LHPH01000010">
    <property type="protein sequence ID" value="KPH63078.1"/>
    <property type="molecule type" value="Genomic_DNA"/>
</dbReference>
<dbReference type="AlphaFoldDB" id="A0A0N0LZM8"/>
<keyword evidence="5 6" id="KW-0472">Membrane</keyword>
<organism evidence="9 10">
    <name type="scientific">Pseudoalteromonas porphyrae</name>
    <dbReference type="NCBI Taxonomy" id="187330"/>
    <lineage>
        <taxon>Bacteria</taxon>
        <taxon>Pseudomonadati</taxon>
        <taxon>Pseudomonadota</taxon>
        <taxon>Gammaproteobacteria</taxon>
        <taxon>Alteromonadales</taxon>
        <taxon>Pseudoalteromonadaceae</taxon>
        <taxon>Pseudoalteromonas</taxon>
    </lineage>
</organism>
<evidence type="ECO:0000256" key="6">
    <source>
        <dbReference type="SAM" id="Phobius"/>
    </source>
</evidence>
<accession>A0A0N0LZM8</accession>
<feature type="transmembrane region" description="Helical" evidence="6">
    <location>
        <begin position="20"/>
        <end position="41"/>
    </location>
</feature>
<evidence type="ECO:0000259" key="8">
    <source>
        <dbReference type="Pfam" id="PF12704"/>
    </source>
</evidence>
<dbReference type="PATRIC" id="fig|187330.3.peg.4181"/>
<keyword evidence="4 6" id="KW-1133">Transmembrane helix</keyword>
<keyword evidence="2" id="KW-1003">Cell membrane</keyword>
<proteinExistence type="predicted"/>
<dbReference type="Proteomes" id="UP000037848">
    <property type="component" value="Unassembled WGS sequence"/>
</dbReference>
<keyword evidence="10" id="KW-1185">Reference proteome</keyword>
<dbReference type="GO" id="GO:0005886">
    <property type="term" value="C:plasma membrane"/>
    <property type="evidence" value="ECO:0007669"/>
    <property type="project" value="UniProtKB-SubCell"/>
</dbReference>
<dbReference type="InterPro" id="IPR003838">
    <property type="entry name" value="ABC3_permease_C"/>
</dbReference>
<dbReference type="InterPro" id="IPR050250">
    <property type="entry name" value="Macrolide_Exporter_MacB"/>
</dbReference>
<feature type="transmembrane region" description="Helical" evidence="6">
    <location>
        <begin position="324"/>
        <end position="347"/>
    </location>
</feature>
<feature type="transmembrane region" description="Helical" evidence="6">
    <location>
        <begin position="719"/>
        <end position="741"/>
    </location>
</feature>
<gene>
    <name evidence="9" type="ORF">ADS77_10340</name>
</gene>
<comment type="subcellular location">
    <subcellularLocation>
        <location evidence="1">Cell membrane</location>
        <topology evidence="1">Multi-pass membrane protein</topology>
    </subcellularLocation>
</comment>
<evidence type="ECO:0000256" key="1">
    <source>
        <dbReference type="ARBA" id="ARBA00004651"/>
    </source>
</evidence>
<feature type="transmembrane region" description="Helical" evidence="6">
    <location>
        <begin position="410"/>
        <end position="434"/>
    </location>
</feature>
<feature type="domain" description="ABC3 transporter permease C-terminal" evidence="7">
    <location>
        <begin position="678"/>
        <end position="788"/>
    </location>
</feature>
<name>A0A0N0LZM8_9GAMM</name>
<protein>
    <submittedName>
        <fullName evidence="9">ABC transporter permease</fullName>
    </submittedName>
</protein>
<dbReference type="Pfam" id="PF02687">
    <property type="entry name" value="FtsX"/>
    <property type="match status" value="2"/>
</dbReference>
<feature type="domain" description="ABC3 transporter permease C-terminal" evidence="7">
    <location>
        <begin position="280"/>
        <end position="391"/>
    </location>
</feature>
<feature type="domain" description="MacB-like periplasmic core" evidence="8">
    <location>
        <begin position="21"/>
        <end position="233"/>
    </location>
</feature>
<evidence type="ECO:0000256" key="5">
    <source>
        <dbReference type="ARBA" id="ARBA00023136"/>
    </source>
</evidence>
<dbReference type="PANTHER" id="PTHR30572">
    <property type="entry name" value="MEMBRANE COMPONENT OF TRANSPORTER-RELATED"/>
    <property type="match status" value="1"/>
</dbReference>
<reference evidence="9 10" key="1">
    <citation type="submission" date="2015-08" db="EMBL/GenBank/DDBJ databases">
        <title>Draft Genome Sequence of Pseudoalteromonas porphyrae UCD-SED14.</title>
        <authorList>
            <person name="Coil D.A."/>
            <person name="Jospin G."/>
            <person name="Lee R.D."/>
            <person name="Eisen J.A."/>
        </authorList>
    </citation>
    <scope>NUCLEOTIDE SEQUENCE [LARGE SCALE GENOMIC DNA]</scope>
    <source>
        <strain evidence="9 10">UCD-SED14</strain>
    </source>
</reference>
<evidence type="ECO:0000256" key="4">
    <source>
        <dbReference type="ARBA" id="ARBA00022989"/>
    </source>
</evidence>
<dbReference type="PANTHER" id="PTHR30572:SF18">
    <property type="entry name" value="ABC-TYPE MACROLIDE FAMILY EXPORT SYSTEM PERMEASE COMPONENT 2"/>
    <property type="match status" value="1"/>
</dbReference>
<evidence type="ECO:0000256" key="2">
    <source>
        <dbReference type="ARBA" id="ARBA00022475"/>
    </source>
</evidence>
<dbReference type="InterPro" id="IPR025857">
    <property type="entry name" value="MacB_PCD"/>
</dbReference>
<evidence type="ECO:0000313" key="10">
    <source>
        <dbReference type="Proteomes" id="UP000037848"/>
    </source>
</evidence>
<evidence type="ECO:0000256" key="3">
    <source>
        <dbReference type="ARBA" id="ARBA00022692"/>
    </source>
</evidence>
<sequence length="798" mass="86737">MFINYLVTALRSFKQQKQHFILNLLGLSIGLAAAILVALFAQNELSYDSQQPHAERVYRVGQDYSKLGLSVIPIFNYSQAAKATEYSQVEEVFGLTMVSLTREAMVDVQYRDQGFKLNDLYGATPNIENFININTLAGDLKNAMSTPESLALSESEALRIFGTINVIGNTLQHEQGQYTVRAVFADLPSNTHFAFKNLVYVKHDPNNLMVNSSYVYMRLAPQADPKALADTLSKQYFNGQMAGQVAIELHPLLDLHLTAKSPFEMKAGGAKQVVTICAGLSVLLILIAGFNFINMTVAQSAKRAKEVGVRKALGASKLQLVTQFLAESTLVALLSMIIACVLVELLLPSFNQLVDRELIVSYFSAFGLGIMAVVIAVGILAGLYPALFISSFSAKRVLSGDLQRGNTAIWVRKCLLTLQASLAIGLIIASVTLLKQLSHLQSLPLGYQTQQRLVVSELPVQSVFTQQPSALINRLTAIDGVEQATIIDTRLTVSINNTLQPTWPNGEFSGGITPVIGSGFDVVKGLGLTLIAGRDFSREFSSDWATRANGVTTVGTIITETVAKQAGYSNVADIVGQKIKDTGRNVDMQVVGVVKDVKVGNAQDANSNIMFLCGYNYLTPVSEVILTVNVQNLPAIKQAVITALAEVSNIYEPKINLLAENYKAVLKGDERVSLVVLIFTGLAVFLTCLGTFGLASFATIRRQKEVAVRKVLGASRISIMNLLAKEFLILVLGSVAIAYPLTYWLVGDWLANFNERVDQALWVYGVAALVVAVITWLTVATIAFKAASARPSLTLRYE</sequence>
<dbReference type="Pfam" id="PF12704">
    <property type="entry name" value="MacB_PCD"/>
    <property type="match status" value="1"/>
</dbReference>
<feature type="transmembrane region" description="Helical" evidence="6">
    <location>
        <begin position="359"/>
        <end position="389"/>
    </location>
</feature>
<feature type="transmembrane region" description="Helical" evidence="6">
    <location>
        <begin position="273"/>
        <end position="293"/>
    </location>
</feature>
<dbReference type="GO" id="GO:0022857">
    <property type="term" value="F:transmembrane transporter activity"/>
    <property type="evidence" value="ECO:0007669"/>
    <property type="project" value="TreeGrafter"/>
</dbReference>
<feature type="transmembrane region" description="Helical" evidence="6">
    <location>
        <begin position="761"/>
        <end position="784"/>
    </location>
</feature>
<feature type="transmembrane region" description="Helical" evidence="6">
    <location>
        <begin position="674"/>
        <end position="698"/>
    </location>
</feature>
<keyword evidence="3 6" id="KW-0812">Transmembrane</keyword>
<dbReference type="OrthoDB" id="9770036at2"/>
<dbReference type="RefSeq" id="WP_054454273.1">
    <property type="nucleotide sequence ID" value="NZ_LHPH01000010.1"/>
</dbReference>
<evidence type="ECO:0000259" key="7">
    <source>
        <dbReference type="Pfam" id="PF02687"/>
    </source>
</evidence>
<comment type="caution">
    <text evidence="9">The sequence shown here is derived from an EMBL/GenBank/DDBJ whole genome shotgun (WGS) entry which is preliminary data.</text>
</comment>
<evidence type="ECO:0000313" key="9">
    <source>
        <dbReference type="EMBL" id="KPH63078.1"/>
    </source>
</evidence>